<dbReference type="PROSITE" id="PS50106">
    <property type="entry name" value="PDZ"/>
    <property type="match status" value="2"/>
</dbReference>
<protein>
    <recommendedName>
        <fullName evidence="3">PDZ domain-containing protein</fullName>
    </recommendedName>
</protein>
<dbReference type="WBParaSite" id="mrna-Wban_06839">
    <property type="protein sequence ID" value="mrna-Wban_06839"/>
    <property type="gene ID" value="Wban_06839"/>
</dbReference>
<dbReference type="InterPro" id="IPR001478">
    <property type="entry name" value="PDZ"/>
</dbReference>
<feature type="compositionally biased region" description="Polar residues" evidence="1">
    <location>
        <begin position="189"/>
        <end position="199"/>
    </location>
</feature>
<dbReference type="PANTHER" id="PTHR19964:SF92">
    <property type="entry name" value="PATJ HOMOLOG"/>
    <property type="match status" value="1"/>
</dbReference>
<reference evidence="5" key="3">
    <citation type="submission" date="2024-02" db="UniProtKB">
        <authorList>
            <consortium name="WormBaseParasite"/>
        </authorList>
    </citation>
    <scope>IDENTIFICATION</scope>
    <source>
        <strain evidence="5">pt0022</strain>
    </source>
</reference>
<feature type="region of interest" description="Disordered" evidence="1">
    <location>
        <begin position="141"/>
        <end position="217"/>
    </location>
</feature>
<evidence type="ECO:0000256" key="2">
    <source>
        <dbReference type="SAM" id="Phobius"/>
    </source>
</evidence>
<dbReference type="SUPFAM" id="SSF50156">
    <property type="entry name" value="PDZ domain-like"/>
    <property type="match status" value="2"/>
</dbReference>
<dbReference type="Proteomes" id="UP000093561">
    <property type="component" value="Unassembled WGS sequence"/>
</dbReference>
<feature type="region of interest" description="Disordered" evidence="1">
    <location>
        <begin position="483"/>
        <end position="503"/>
    </location>
</feature>
<dbReference type="Gene3D" id="2.30.42.10">
    <property type="match status" value="2"/>
</dbReference>
<feature type="compositionally biased region" description="Polar residues" evidence="1">
    <location>
        <begin position="164"/>
        <end position="173"/>
    </location>
</feature>
<evidence type="ECO:0000313" key="5">
    <source>
        <dbReference type="WBParaSite" id="mrna-Wban_06839"/>
    </source>
</evidence>
<feature type="compositionally biased region" description="Acidic residues" evidence="1">
    <location>
        <begin position="200"/>
        <end position="217"/>
    </location>
</feature>
<dbReference type="InterPro" id="IPR051342">
    <property type="entry name" value="PDZ_scaffold"/>
</dbReference>
<evidence type="ECO:0000256" key="1">
    <source>
        <dbReference type="SAM" id="MobiDB-lite"/>
    </source>
</evidence>
<dbReference type="Pfam" id="PF00595">
    <property type="entry name" value="PDZ"/>
    <property type="match status" value="1"/>
</dbReference>
<organism evidence="4 5">
    <name type="scientific">Wuchereria bancrofti</name>
    <dbReference type="NCBI Taxonomy" id="6293"/>
    <lineage>
        <taxon>Eukaryota</taxon>
        <taxon>Metazoa</taxon>
        <taxon>Ecdysozoa</taxon>
        <taxon>Nematoda</taxon>
        <taxon>Chromadorea</taxon>
        <taxon>Rhabditida</taxon>
        <taxon>Spirurina</taxon>
        <taxon>Spiruromorpha</taxon>
        <taxon>Filarioidea</taxon>
        <taxon>Onchocercidae</taxon>
        <taxon>Wuchereria</taxon>
    </lineage>
</organism>
<evidence type="ECO:0000313" key="4">
    <source>
        <dbReference type="Proteomes" id="UP000093561"/>
    </source>
</evidence>
<reference evidence="4" key="2">
    <citation type="journal article" date="2016" name="Mol. Ecol.">
        <title>Population genomics of the filarial nematode parasite Wuchereria bancrofti from mosquitoes.</title>
        <authorList>
            <person name="Small S.T."/>
            <person name="Reimer L.J."/>
            <person name="Tisch D.J."/>
            <person name="King C.L."/>
            <person name="Christensen B.M."/>
            <person name="Siba P.M."/>
            <person name="Kazura J.W."/>
            <person name="Serre D."/>
            <person name="Zimmerman P.A."/>
        </authorList>
    </citation>
    <scope>NUCLEOTIDE SEQUENCE</scope>
    <source>
        <strain evidence="4">pt0022</strain>
    </source>
</reference>
<dbReference type="SMART" id="SM00228">
    <property type="entry name" value="PDZ"/>
    <property type="match status" value="1"/>
</dbReference>
<feature type="domain" description="PDZ" evidence="3">
    <location>
        <begin position="532"/>
        <end position="586"/>
    </location>
</feature>
<feature type="transmembrane region" description="Helical" evidence="2">
    <location>
        <begin position="582"/>
        <end position="603"/>
    </location>
</feature>
<accession>A0AAF5PWZ2</accession>
<keyword evidence="2" id="KW-0472">Membrane</keyword>
<feature type="compositionally biased region" description="Basic and acidic residues" evidence="1">
    <location>
        <begin position="141"/>
        <end position="150"/>
    </location>
</feature>
<evidence type="ECO:0000259" key="3">
    <source>
        <dbReference type="PROSITE" id="PS50106"/>
    </source>
</evidence>
<keyword evidence="2" id="KW-0812">Transmembrane</keyword>
<name>A0AAF5PWZ2_WUCBA</name>
<dbReference type="CDD" id="cd06667">
    <property type="entry name" value="PDZ2_MUPP1-like"/>
    <property type="match status" value="1"/>
</dbReference>
<sequence length="605" mass="67305">MMTYISLICIAVDNALKLNSKFRSLLKYLESVLLPRVKQTEKLIFVGQQAQEIRRLIVKPDASGERLIIAGPKDIKTKSGNRIHIGDQILALNQYLLHSVSSTGRSHQPDPVHSIAFTQYSDISNGCVKINSCNAKDYQLERRQSNDDNAKKKRRKQSKSSSSLNCSKFTSNKTRNKRVKQNEADERSTTALNLILTQTNDDDNDDNYNNNDDDDDDREILNQDAIWKFDSANVTAALSPSFTSSTAIIDRYEKLIEIFGSDKVYGDKSKNYISSIIIVTLLRQSPQMVLTSDWTEVEIIHLPNIPDVGLGFGIVGGTSSGVVVKTILPGSVADKDKRLCPGDHILRIRGINVHGMSPQQIAALLRRQDTLVELVVGRPALTSANSCKNPQSCWTMPTRDALCRESLEEQIRKHTVPMTTTSTILSDVEAAEIATAPAVINKSFDGYAKNLGPSEIVSAIIEPANSYEIQNYAINDGNESISKVPSGTHNSLTNNNDLSKTNSNRSLRQLQEMALTIFASINWIPEKYEIIEVELCRDPIVGLGITIAGYVHKKEEISGVFVKSLVPNSSAFHSRKIQLNDLIFEVCNSIHFFFFCFVLKLLLIK</sequence>
<dbReference type="PANTHER" id="PTHR19964">
    <property type="entry name" value="MULTIPLE PDZ DOMAIN PROTEIN"/>
    <property type="match status" value="1"/>
</dbReference>
<proteinExistence type="predicted"/>
<feature type="domain" description="PDZ" evidence="3">
    <location>
        <begin position="299"/>
        <end position="380"/>
    </location>
</feature>
<dbReference type="InterPro" id="IPR036034">
    <property type="entry name" value="PDZ_sf"/>
</dbReference>
<keyword evidence="2" id="KW-1133">Transmembrane helix</keyword>
<dbReference type="AlphaFoldDB" id="A0AAF5PWZ2"/>
<reference evidence="4" key="1">
    <citation type="submission" date="2015-03" db="EMBL/GenBank/DDBJ databases">
        <title>Wuchereria bancrofti Genome Sequencing Papua New Guinea Strain.</title>
        <authorList>
            <person name="Small S.T."/>
            <person name="Serre D."/>
            <person name="Zimmerman P.A."/>
        </authorList>
    </citation>
    <scope>NUCLEOTIDE SEQUENCE [LARGE SCALE GENOMIC DNA]</scope>
    <source>
        <strain evidence="4">pt0022</strain>
    </source>
</reference>